<feature type="transmembrane region" description="Helical" evidence="8">
    <location>
        <begin position="7"/>
        <end position="28"/>
    </location>
</feature>
<keyword evidence="8" id="KW-1133">Transmembrane helix</keyword>
<dbReference type="CDD" id="cd06225">
    <property type="entry name" value="HAMP"/>
    <property type="match status" value="1"/>
</dbReference>
<dbReference type="SUPFAM" id="SSF58104">
    <property type="entry name" value="Methyl-accepting chemotaxis protein (MCP) signaling domain"/>
    <property type="match status" value="1"/>
</dbReference>
<dbReference type="CDD" id="cd12913">
    <property type="entry name" value="PDC1_MCP_like"/>
    <property type="match status" value="1"/>
</dbReference>
<gene>
    <name evidence="11" type="ORF">EK386_04005</name>
</gene>
<dbReference type="AlphaFoldDB" id="A0A3S0RX34"/>
<evidence type="ECO:0000256" key="4">
    <source>
        <dbReference type="ARBA" id="ARBA00023224"/>
    </source>
</evidence>
<dbReference type="Pfam" id="PF00015">
    <property type="entry name" value="MCPsignal"/>
    <property type="match status" value="1"/>
</dbReference>
<name>A0A3S0RX34_9BACI</name>
<reference evidence="11 12" key="1">
    <citation type="submission" date="2018-12" db="EMBL/GenBank/DDBJ databases">
        <title>Lysinibacillus antri sp. nov., isolated from a cave soil.</title>
        <authorList>
            <person name="Narsing Rao M.P."/>
            <person name="Zhang H."/>
            <person name="Dong Z.-Y."/>
            <person name="Niu X.-K."/>
            <person name="Zhang K."/>
            <person name="Fang B.-Z."/>
            <person name="Kang Y.-Q."/>
            <person name="Xiao M."/>
            <person name="Li W.-J."/>
        </authorList>
    </citation>
    <scope>NUCLEOTIDE SEQUENCE [LARGE SCALE GENOMIC DNA]</scope>
    <source>
        <strain evidence="11 12">SYSU K30002</strain>
    </source>
</reference>
<evidence type="ECO:0000256" key="3">
    <source>
        <dbReference type="ARBA" id="ARBA00023136"/>
    </source>
</evidence>
<dbReference type="PANTHER" id="PTHR32089">
    <property type="entry name" value="METHYL-ACCEPTING CHEMOTAXIS PROTEIN MCPB"/>
    <property type="match status" value="1"/>
</dbReference>
<dbReference type="Gene3D" id="3.30.450.20">
    <property type="entry name" value="PAS domain"/>
    <property type="match status" value="2"/>
</dbReference>
<keyword evidence="2" id="KW-1003">Cell membrane</keyword>
<dbReference type="InterPro" id="IPR004089">
    <property type="entry name" value="MCPsignal_dom"/>
</dbReference>
<comment type="subcellular location">
    <subcellularLocation>
        <location evidence="1">Cell membrane</location>
    </subcellularLocation>
</comment>
<comment type="caution">
    <text evidence="11">The sequence shown here is derived from an EMBL/GenBank/DDBJ whole genome shotgun (WGS) entry which is preliminary data.</text>
</comment>
<dbReference type="Gene3D" id="1.10.8.500">
    <property type="entry name" value="HAMP domain in histidine kinase"/>
    <property type="match status" value="1"/>
</dbReference>
<dbReference type="SMART" id="SM00304">
    <property type="entry name" value="HAMP"/>
    <property type="match status" value="1"/>
</dbReference>
<dbReference type="Gene3D" id="1.10.287.950">
    <property type="entry name" value="Methyl-accepting chemotaxis protein"/>
    <property type="match status" value="1"/>
</dbReference>
<dbReference type="SMART" id="SM00283">
    <property type="entry name" value="MA"/>
    <property type="match status" value="1"/>
</dbReference>
<sequence length="696" mass="77826">MKKQKNLVLRLSLLTISIFILLFAVFSITTNVLVYRNSVEQSEINIQAKTETASKEIQQVFEKTISLLKTEKDSIASLYNQGELNTAQVVNLQQQVLSTNENILGLSIILDPSKLQETSENETNYINNSNHFAPYTYRDTNKIDNMPIDDTAQAEWYTKPKELKKTYITEPYDYDLNGDIVSLVSVTVPIIINDEFFGVALADFTLNFLDEIVAKNVPDTALQRVISPAGIVISDSSGMESKHQQMSNYVTEWDKHSQSLQSGEKVSYYAKSDIFNEETFTLLTPLQIDENIGKWIIETSIPKSSILSTFNSVIKISVVAAILMAIILAALTYYFISKNLKPLQSVKFALEEAAAGKLTVEVEKNRLKNDEIGAVGNAYNYMREQMYTVVQNVSNASDLILDQSEKMNRSVEEMSQSSEEISRAIEEIAKGAQVQSEEIDQSNSQMSALGEKIDILSKLSNEVLISIQESNNQAKMGMDEVENLRQQTSEVTTVNNELDIQMGNLEEKLQSINKVMVSIQNITAQTNLLALNASIEAARAGEHGKGFAVVAEEVRKLAEQSQHETEEVQKTVSSILQQAEQTSQIVQKSNVLVSHQKESVSRTELAFKQQLTAATHIESRINQFIERLNVMLQEKENTMLGMQQIVAISEQSAASAEEVTAGAAEQYNEMEKVAIMMNELKDLAHELKITTQKFTL</sequence>
<evidence type="ECO:0000256" key="7">
    <source>
        <dbReference type="SAM" id="Coils"/>
    </source>
</evidence>
<keyword evidence="4 6" id="KW-0807">Transducer</keyword>
<dbReference type="Pfam" id="PF22673">
    <property type="entry name" value="MCP-like_PDC_1"/>
    <property type="match status" value="1"/>
</dbReference>
<evidence type="ECO:0000256" key="1">
    <source>
        <dbReference type="ARBA" id="ARBA00004236"/>
    </source>
</evidence>
<dbReference type="PANTHER" id="PTHR32089:SF112">
    <property type="entry name" value="LYSOZYME-LIKE PROTEIN-RELATED"/>
    <property type="match status" value="1"/>
</dbReference>
<dbReference type="GO" id="GO:0007165">
    <property type="term" value="P:signal transduction"/>
    <property type="evidence" value="ECO:0007669"/>
    <property type="project" value="UniProtKB-KW"/>
</dbReference>
<evidence type="ECO:0000256" key="8">
    <source>
        <dbReference type="SAM" id="Phobius"/>
    </source>
</evidence>
<feature type="domain" description="HAMP" evidence="10">
    <location>
        <begin position="340"/>
        <end position="391"/>
    </location>
</feature>
<feature type="coiled-coil region" evidence="7">
    <location>
        <begin position="467"/>
        <end position="515"/>
    </location>
</feature>
<keyword evidence="8" id="KW-0812">Transmembrane</keyword>
<keyword evidence="12" id="KW-1185">Reference proteome</keyword>
<evidence type="ECO:0000259" key="10">
    <source>
        <dbReference type="PROSITE" id="PS50885"/>
    </source>
</evidence>
<dbReference type="RefSeq" id="WP_126657739.1">
    <property type="nucleotide sequence ID" value="NZ_RYYR01000004.1"/>
</dbReference>
<evidence type="ECO:0000256" key="2">
    <source>
        <dbReference type="ARBA" id="ARBA00022475"/>
    </source>
</evidence>
<accession>A0A3S0RX34</accession>
<feature type="domain" description="Methyl-accepting transducer" evidence="9">
    <location>
        <begin position="410"/>
        <end position="667"/>
    </location>
</feature>
<evidence type="ECO:0000313" key="11">
    <source>
        <dbReference type="EMBL" id="RUL55499.1"/>
    </source>
</evidence>
<dbReference type="EMBL" id="RYYR01000004">
    <property type="protein sequence ID" value="RUL55499.1"/>
    <property type="molecule type" value="Genomic_DNA"/>
</dbReference>
<dbReference type="PROSITE" id="PS50885">
    <property type="entry name" value="HAMP"/>
    <property type="match status" value="1"/>
</dbReference>
<dbReference type="PROSITE" id="PS50111">
    <property type="entry name" value="CHEMOTAXIS_TRANSDUC_2"/>
    <property type="match status" value="1"/>
</dbReference>
<keyword evidence="7" id="KW-0175">Coiled coil</keyword>
<dbReference type="GO" id="GO:0005886">
    <property type="term" value="C:plasma membrane"/>
    <property type="evidence" value="ECO:0007669"/>
    <property type="project" value="UniProtKB-SubCell"/>
</dbReference>
<dbReference type="Proteomes" id="UP000287910">
    <property type="component" value="Unassembled WGS sequence"/>
</dbReference>
<proteinExistence type="inferred from homology"/>
<organism evidence="11 12">
    <name type="scientific">Lysinibacillus antri</name>
    <dbReference type="NCBI Taxonomy" id="2498145"/>
    <lineage>
        <taxon>Bacteria</taxon>
        <taxon>Bacillati</taxon>
        <taxon>Bacillota</taxon>
        <taxon>Bacilli</taxon>
        <taxon>Bacillales</taxon>
        <taxon>Bacillaceae</taxon>
        <taxon>Lysinibacillus</taxon>
    </lineage>
</organism>
<feature type="transmembrane region" description="Helical" evidence="8">
    <location>
        <begin position="313"/>
        <end position="336"/>
    </location>
</feature>
<evidence type="ECO:0000256" key="6">
    <source>
        <dbReference type="PROSITE-ProRule" id="PRU00284"/>
    </source>
</evidence>
<evidence type="ECO:0000256" key="5">
    <source>
        <dbReference type="ARBA" id="ARBA00029447"/>
    </source>
</evidence>
<evidence type="ECO:0000313" key="12">
    <source>
        <dbReference type="Proteomes" id="UP000287910"/>
    </source>
</evidence>
<dbReference type="InterPro" id="IPR003660">
    <property type="entry name" value="HAMP_dom"/>
</dbReference>
<protein>
    <submittedName>
        <fullName evidence="11">Methyl-accepting chemotaxis protein</fullName>
    </submittedName>
</protein>
<evidence type="ECO:0000259" key="9">
    <source>
        <dbReference type="PROSITE" id="PS50111"/>
    </source>
</evidence>
<comment type="similarity">
    <text evidence="5">Belongs to the methyl-accepting chemotaxis (MCP) protein family.</text>
</comment>
<keyword evidence="3 8" id="KW-0472">Membrane</keyword>